<proteinExistence type="predicted"/>
<dbReference type="Pfam" id="PF13671">
    <property type="entry name" value="AAA_33"/>
    <property type="match status" value="1"/>
</dbReference>
<dbReference type="InterPro" id="IPR027417">
    <property type="entry name" value="P-loop_NTPase"/>
</dbReference>
<gene>
    <name evidence="1" type="ordered locus">Turpa_0046</name>
</gene>
<dbReference type="OrthoDB" id="160686at2"/>
<dbReference type="SUPFAM" id="SSF52540">
    <property type="entry name" value="P-loop containing nucleoside triphosphate hydrolases"/>
    <property type="match status" value="1"/>
</dbReference>
<dbReference type="HOGENOM" id="CLU_1554621_0_0_12"/>
<dbReference type="Gene3D" id="3.40.50.300">
    <property type="entry name" value="P-loop containing nucleotide triphosphate hydrolases"/>
    <property type="match status" value="1"/>
</dbReference>
<dbReference type="Proteomes" id="UP000006048">
    <property type="component" value="Chromosome"/>
</dbReference>
<reference evidence="1 2" key="1">
    <citation type="submission" date="2012-06" db="EMBL/GenBank/DDBJ databases">
        <title>The complete chromosome of genome of Turneriella parva DSM 21527.</title>
        <authorList>
            <consortium name="US DOE Joint Genome Institute (JGI-PGF)"/>
            <person name="Lucas S."/>
            <person name="Han J."/>
            <person name="Lapidus A."/>
            <person name="Bruce D."/>
            <person name="Goodwin L."/>
            <person name="Pitluck S."/>
            <person name="Peters L."/>
            <person name="Kyrpides N."/>
            <person name="Mavromatis K."/>
            <person name="Ivanova N."/>
            <person name="Mikhailova N."/>
            <person name="Chertkov O."/>
            <person name="Detter J.C."/>
            <person name="Tapia R."/>
            <person name="Han C."/>
            <person name="Land M."/>
            <person name="Hauser L."/>
            <person name="Markowitz V."/>
            <person name="Cheng J.-F."/>
            <person name="Hugenholtz P."/>
            <person name="Woyke T."/>
            <person name="Wu D."/>
            <person name="Gronow S."/>
            <person name="Wellnitz S."/>
            <person name="Brambilla E."/>
            <person name="Klenk H.-P."/>
            <person name="Eisen J.A."/>
        </authorList>
    </citation>
    <scope>NUCLEOTIDE SEQUENCE [LARGE SCALE GENOMIC DNA]</scope>
    <source>
        <strain evidence="2">ATCC BAA-1111 / DSM 21527 / NCTC 11395 / H</strain>
    </source>
</reference>
<sequence>MPLADVVIIRGAPGAGKSQAAKSLANYFPDGARIEIDTLRAMVISVDWTNQDEHIKILELSTRLVRDFGKLDLTPVIVVDTFSGDKIEAFVSQLKKLDSALAIRTCGLYVTEEELEKRIRARSGAEFKDIGVCKKLNAYVVRNKYPDEFQIDTTGLSPDDTAKIIYEWLTQR</sequence>
<keyword evidence="2" id="KW-1185">Reference proteome</keyword>
<dbReference type="RefSeq" id="WP_014801231.1">
    <property type="nucleotide sequence ID" value="NC_018020.1"/>
</dbReference>
<evidence type="ECO:0008006" key="3">
    <source>
        <dbReference type="Google" id="ProtNLM"/>
    </source>
</evidence>
<dbReference type="STRING" id="869212.Turpa_0046"/>
<dbReference type="KEGG" id="tpx:Turpa_0046"/>
<dbReference type="EMBL" id="CP002959">
    <property type="protein sequence ID" value="AFM10709.1"/>
    <property type="molecule type" value="Genomic_DNA"/>
</dbReference>
<organism evidence="1 2">
    <name type="scientific">Turneriella parva (strain ATCC BAA-1111 / DSM 21527 / NCTC 11395 / H)</name>
    <name type="common">Leptospira parva</name>
    <dbReference type="NCBI Taxonomy" id="869212"/>
    <lineage>
        <taxon>Bacteria</taxon>
        <taxon>Pseudomonadati</taxon>
        <taxon>Spirochaetota</taxon>
        <taxon>Spirochaetia</taxon>
        <taxon>Leptospirales</taxon>
        <taxon>Leptospiraceae</taxon>
        <taxon>Turneriella</taxon>
    </lineage>
</organism>
<accession>I4B0A2</accession>
<evidence type="ECO:0000313" key="1">
    <source>
        <dbReference type="EMBL" id="AFM10709.1"/>
    </source>
</evidence>
<name>I4B0A2_TURPD</name>
<evidence type="ECO:0000313" key="2">
    <source>
        <dbReference type="Proteomes" id="UP000006048"/>
    </source>
</evidence>
<protein>
    <recommendedName>
        <fullName evidence="3">Kinase</fullName>
    </recommendedName>
</protein>
<dbReference type="AlphaFoldDB" id="I4B0A2"/>